<dbReference type="EMBL" id="UFZL01000005">
    <property type="protein sequence ID" value="STE82289.1"/>
    <property type="molecule type" value="Genomic_DNA"/>
</dbReference>
<gene>
    <name evidence="1" type="ORF">NCTC10764_06368</name>
</gene>
<accession>A0A376KHU7</accession>
<protein>
    <submittedName>
        <fullName evidence="1">Integrating conjugative element protein, PFL_4709 family</fullName>
    </submittedName>
</protein>
<proteinExistence type="predicted"/>
<dbReference type="Pfam" id="PF07511">
    <property type="entry name" value="DUF1525"/>
    <property type="match status" value="1"/>
</dbReference>
<dbReference type="InterPro" id="IPR011090">
    <property type="entry name" value="Integr_conj_element_PFL4709"/>
</dbReference>
<name>A0A376KHU7_ECOLX</name>
<dbReference type="AlphaFoldDB" id="A0A376KHU7"/>
<dbReference type="Proteomes" id="UP000255201">
    <property type="component" value="Unassembled WGS sequence"/>
</dbReference>
<evidence type="ECO:0000313" key="1">
    <source>
        <dbReference type="EMBL" id="STE82289.1"/>
    </source>
</evidence>
<organism evidence="1 2">
    <name type="scientific">Escherichia coli</name>
    <dbReference type="NCBI Taxonomy" id="562"/>
    <lineage>
        <taxon>Bacteria</taxon>
        <taxon>Pseudomonadati</taxon>
        <taxon>Pseudomonadota</taxon>
        <taxon>Gammaproteobacteria</taxon>
        <taxon>Enterobacterales</taxon>
        <taxon>Enterobacteriaceae</taxon>
        <taxon>Escherichia</taxon>
    </lineage>
</organism>
<dbReference type="NCBIfam" id="TIGR03757">
    <property type="entry name" value="conj_TIGR03757"/>
    <property type="match status" value="1"/>
</dbReference>
<evidence type="ECO:0000313" key="2">
    <source>
        <dbReference type="Proteomes" id="UP000255201"/>
    </source>
</evidence>
<reference evidence="1 2" key="1">
    <citation type="submission" date="2018-06" db="EMBL/GenBank/DDBJ databases">
        <authorList>
            <consortium name="Pathogen Informatics"/>
            <person name="Doyle S."/>
        </authorList>
    </citation>
    <scope>NUCLEOTIDE SEQUENCE [LARGE SCALE GENOMIC DNA]</scope>
    <source>
        <strain evidence="1 2">NCTC10764</strain>
    </source>
</reference>
<sequence length="133" mass="15146">MHRIIFCSLFFLPMGGVSRHNPFIPILNTFRSIRLRTVRVILLDGPEQLQARFFWCTAADAAEAEARVRARMQSPEWGAMQAELAERYREVAYAWSLGVKKYPAVVFDDREVVYGTTDVAEAAQLRAQEGVQP</sequence>